<feature type="transmembrane region" description="Helical" evidence="9">
    <location>
        <begin position="548"/>
        <end position="569"/>
    </location>
</feature>
<dbReference type="InterPro" id="IPR004268">
    <property type="entry name" value="MurJ"/>
</dbReference>
<evidence type="ECO:0000313" key="11">
    <source>
        <dbReference type="Proteomes" id="UP000823823"/>
    </source>
</evidence>
<keyword evidence="3 9" id="KW-0812">Transmembrane</keyword>
<evidence type="ECO:0000256" key="5">
    <source>
        <dbReference type="ARBA" id="ARBA00022984"/>
    </source>
</evidence>
<dbReference type="InterPro" id="IPR051050">
    <property type="entry name" value="Lipid_II_flippase_MurJ/MviN"/>
</dbReference>
<dbReference type="PANTHER" id="PTHR47019:SF1">
    <property type="entry name" value="LIPID II FLIPPASE MURJ"/>
    <property type="match status" value="1"/>
</dbReference>
<evidence type="ECO:0000256" key="3">
    <source>
        <dbReference type="ARBA" id="ARBA00022692"/>
    </source>
</evidence>
<keyword evidence="4" id="KW-0133">Cell shape</keyword>
<feature type="transmembrane region" description="Helical" evidence="9">
    <location>
        <begin position="21"/>
        <end position="45"/>
    </location>
</feature>
<sequence>MSPTPPSTPGGSTTARAIVRGAGLILVITVIARIAGFVRYLVFGASVGAGDVGTAYSTANLLPNVLFEVVAGGALAAVVVPLIAGLVPERDPHPSAGDDEALVDPDPGVASSDDTRPTIVHTGVPVGRRARSERADHIISGLLTWTLAVTTLMALLVIALAEPLAQLLLAVEDDAASGAPLGAALLRIFALQLPLYGISVVLGAYLQARKRFLWPAMMPLISSLVVMVSYRIYAHLVPPVATIGTIGDGAVAWLGWGTTGAVAAMTLPVLIMSFRAGLRVRPRLTMPPGVGRRALALGGAGLGAVGAQQLVLALIMVLAVRAGGTGTLPVFQYAQALYLLPFAVLVVPLITAMFPHLSELRLVGDATGFARLSSVSVRTVIVVSVVGAATLLAGGPALEQFFRLVDRAGAAGVGSTTAALALGLPGFAVTTQCTRVLSAALRARDALIVGSVGWVIAAVLLLITILPSPTRAAAEAATGFGLAIAIGMAVSALVGFSRISDILEPGGDLPRLRRTVILAPMALVAGGVPGLLLARWMVRADSAEVATVLSGLAAGLVAALLAAAVMVAADPQLPRQIIGRVRRPAPAPTPPEQAEPEPGPPEPETPEPGPAAEARPPAEDEQ</sequence>
<dbReference type="GO" id="GO:0008360">
    <property type="term" value="P:regulation of cell shape"/>
    <property type="evidence" value="ECO:0007669"/>
    <property type="project" value="UniProtKB-KW"/>
</dbReference>
<reference evidence="10" key="1">
    <citation type="journal article" date="2021" name="PeerJ">
        <title>Extensive microbial diversity within the chicken gut microbiome revealed by metagenomics and culture.</title>
        <authorList>
            <person name="Gilroy R."/>
            <person name="Ravi A."/>
            <person name="Getino M."/>
            <person name="Pursley I."/>
            <person name="Horton D.L."/>
            <person name="Alikhan N.F."/>
            <person name="Baker D."/>
            <person name="Gharbi K."/>
            <person name="Hall N."/>
            <person name="Watson M."/>
            <person name="Adriaenssens E.M."/>
            <person name="Foster-Nyarko E."/>
            <person name="Jarju S."/>
            <person name="Secka A."/>
            <person name="Antonio M."/>
            <person name="Oren A."/>
            <person name="Chaudhuri R.R."/>
            <person name="La Ragione R."/>
            <person name="Hildebrand F."/>
            <person name="Pallen M.J."/>
        </authorList>
    </citation>
    <scope>NUCLEOTIDE SEQUENCE</scope>
    <source>
        <strain evidence="10">ChiHjej13B12-24818</strain>
    </source>
</reference>
<feature type="transmembrane region" description="Helical" evidence="9">
    <location>
        <begin position="65"/>
        <end position="87"/>
    </location>
</feature>
<feature type="transmembrane region" description="Helical" evidence="9">
    <location>
        <begin position="516"/>
        <end position="536"/>
    </location>
</feature>
<keyword evidence="7 9" id="KW-0472">Membrane</keyword>
<feature type="transmembrane region" description="Helical" evidence="9">
    <location>
        <begin position="138"/>
        <end position="161"/>
    </location>
</feature>
<feature type="region of interest" description="Disordered" evidence="8">
    <location>
        <begin position="579"/>
        <end position="622"/>
    </location>
</feature>
<evidence type="ECO:0000256" key="1">
    <source>
        <dbReference type="ARBA" id="ARBA00004651"/>
    </source>
</evidence>
<organism evidence="10 11">
    <name type="scientific">Candidatus Brachybacterium merdavium</name>
    <dbReference type="NCBI Taxonomy" id="2838513"/>
    <lineage>
        <taxon>Bacteria</taxon>
        <taxon>Bacillati</taxon>
        <taxon>Actinomycetota</taxon>
        <taxon>Actinomycetes</taxon>
        <taxon>Micrococcales</taxon>
        <taxon>Dermabacteraceae</taxon>
        <taxon>Brachybacterium</taxon>
    </lineage>
</organism>
<gene>
    <name evidence="10" type="ORF">H9786_13820</name>
</gene>
<dbReference type="Proteomes" id="UP000823823">
    <property type="component" value="Unassembled WGS sequence"/>
</dbReference>
<dbReference type="GO" id="GO:0034204">
    <property type="term" value="P:lipid translocation"/>
    <property type="evidence" value="ECO:0007669"/>
    <property type="project" value="TreeGrafter"/>
</dbReference>
<feature type="transmembrane region" description="Helical" evidence="9">
    <location>
        <begin position="181"/>
        <end position="205"/>
    </location>
</feature>
<feature type="transmembrane region" description="Helical" evidence="9">
    <location>
        <begin position="212"/>
        <end position="233"/>
    </location>
</feature>
<keyword evidence="2" id="KW-1003">Cell membrane</keyword>
<evidence type="ECO:0000256" key="9">
    <source>
        <dbReference type="SAM" id="Phobius"/>
    </source>
</evidence>
<dbReference type="GO" id="GO:0009252">
    <property type="term" value="P:peptidoglycan biosynthetic process"/>
    <property type="evidence" value="ECO:0007669"/>
    <property type="project" value="UniProtKB-KW"/>
</dbReference>
<protein>
    <recommendedName>
        <fullName evidence="12">Virulence factor MviN</fullName>
    </recommendedName>
</protein>
<evidence type="ECO:0000256" key="8">
    <source>
        <dbReference type="SAM" id="MobiDB-lite"/>
    </source>
</evidence>
<feature type="transmembrane region" description="Helical" evidence="9">
    <location>
        <begin position="446"/>
        <end position="466"/>
    </location>
</feature>
<evidence type="ECO:0000256" key="4">
    <source>
        <dbReference type="ARBA" id="ARBA00022960"/>
    </source>
</evidence>
<feature type="transmembrane region" description="Helical" evidence="9">
    <location>
        <begin position="375"/>
        <end position="398"/>
    </location>
</feature>
<evidence type="ECO:0000313" key="10">
    <source>
        <dbReference type="EMBL" id="HJB11576.1"/>
    </source>
</evidence>
<feature type="transmembrane region" description="Helical" evidence="9">
    <location>
        <begin position="253"/>
        <end position="274"/>
    </location>
</feature>
<evidence type="ECO:0000256" key="2">
    <source>
        <dbReference type="ARBA" id="ARBA00022475"/>
    </source>
</evidence>
<proteinExistence type="predicted"/>
<evidence type="ECO:0008006" key="12">
    <source>
        <dbReference type="Google" id="ProtNLM"/>
    </source>
</evidence>
<comment type="subcellular location">
    <subcellularLocation>
        <location evidence="1">Cell membrane</location>
        <topology evidence="1">Multi-pass membrane protein</topology>
    </subcellularLocation>
</comment>
<dbReference type="GO" id="GO:0005886">
    <property type="term" value="C:plasma membrane"/>
    <property type="evidence" value="ECO:0007669"/>
    <property type="project" value="UniProtKB-SubCell"/>
</dbReference>
<reference evidence="10" key="2">
    <citation type="submission" date="2021-04" db="EMBL/GenBank/DDBJ databases">
        <authorList>
            <person name="Gilroy R."/>
        </authorList>
    </citation>
    <scope>NUCLEOTIDE SEQUENCE</scope>
    <source>
        <strain evidence="10">ChiHjej13B12-24818</strain>
    </source>
</reference>
<dbReference type="GO" id="GO:0015648">
    <property type="term" value="F:lipid-linked peptidoglycan transporter activity"/>
    <property type="evidence" value="ECO:0007669"/>
    <property type="project" value="TreeGrafter"/>
</dbReference>
<name>A0A9D2LFE1_9MICO</name>
<keyword evidence="5" id="KW-0573">Peptidoglycan synthesis</keyword>
<dbReference type="PANTHER" id="PTHR47019">
    <property type="entry name" value="LIPID II FLIPPASE MURJ"/>
    <property type="match status" value="1"/>
</dbReference>
<accession>A0A9D2LFE1</accession>
<feature type="transmembrane region" description="Helical" evidence="9">
    <location>
        <begin position="410"/>
        <end position="434"/>
    </location>
</feature>
<feature type="transmembrane region" description="Helical" evidence="9">
    <location>
        <begin position="332"/>
        <end position="354"/>
    </location>
</feature>
<evidence type="ECO:0000256" key="6">
    <source>
        <dbReference type="ARBA" id="ARBA00022989"/>
    </source>
</evidence>
<feature type="compositionally biased region" description="Pro residues" evidence="8">
    <location>
        <begin position="585"/>
        <end position="609"/>
    </location>
</feature>
<dbReference type="Pfam" id="PF03023">
    <property type="entry name" value="MurJ"/>
    <property type="match status" value="1"/>
</dbReference>
<comment type="caution">
    <text evidence="10">The sequence shown here is derived from an EMBL/GenBank/DDBJ whole genome shotgun (WGS) entry which is preliminary data.</text>
</comment>
<evidence type="ECO:0000256" key="7">
    <source>
        <dbReference type="ARBA" id="ARBA00023136"/>
    </source>
</evidence>
<keyword evidence="6 9" id="KW-1133">Transmembrane helix</keyword>
<dbReference type="AlphaFoldDB" id="A0A9D2LFE1"/>
<dbReference type="EMBL" id="DWZH01000107">
    <property type="protein sequence ID" value="HJB11576.1"/>
    <property type="molecule type" value="Genomic_DNA"/>
</dbReference>
<feature type="transmembrane region" description="Helical" evidence="9">
    <location>
        <begin position="472"/>
        <end position="496"/>
    </location>
</feature>
<feature type="transmembrane region" description="Helical" evidence="9">
    <location>
        <begin position="295"/>
        <end position="320"/>
    </location>
</feature>